<sequence length="87" mass="10584">DFSFIRDSICHLNIRNNVNVIEKIFRREERRLHGEKPEEGRGFHQAVARKIFEDIVYLDQDELKISEFFKRLWRSFTMIEIVLAVFQ</sequence>
<feature type="non-terminal residue" evidence="1">
    <location>
        <position position="87"/>
    </location>
</feature>
<accession>A0AAN4Z7A9</accession>
<keyword evidence="2" id="KW-1185">Reference proteome</keyword>
<dbReference type="EMBL" id="BTRK01000002">
    <property type="protein sequence ID" value="GMR35753.1"/>
    <property type="molecule type" value="Genomic_DNA"/>
</dbReference>
<feature type="non-terminal residue" evidence="1">
    <location>
        <position position="1"/>
    </location>
</feature>
<organism evidence="1 2">
    <name type="scientific">Pristionchus mayeri</name>
    <dbReference type="NCBI Taxonomy" id="1317129"/>
    <lineage>
        <taxon>Eukaryota</taxon>
        <taxon>Metazoa</taxon>
        <taxon>Ecdysozoa</taxon>
        <taxon>Nematoda</taxon>
        <taxon>Chromadorea</taxon>
        <taxon>Rhabditida</taxon>
        <taxon>Rhabditina</taxon>
        <taxon>Diplogasteromorpha</taxon>
        <taxon>Diplogasteroidea</taxon>
        <taxon>Neodiplogasteridae</taxon>
        <taxon>Pristionchus</taxon>
    </lineage>
</organism>
<reference evidence="2" key="1">
    <citation type="submission" date="2022-10" db="EMBL/GenBank/DDBJ databases">
        <title>Genome assembly of Pristionchus species.</title>
        <authorList>
            <person name="Yoshida K."/>
            <person name="Sommer R.J."/>
        </authorList>
    </citation>
    <scope>NUCLEOTIDE SEQUENCE [LARGE SCALE GENOMIC DNA]</scope>
    <source>
        <strain evidence="2">RS5460</strain>
    </source>
</reference>
<dbReference type="AlphaFoldDB" id="A0AAN4Z7A9"/>
<evidence type="ECO:0000313" key="1">
    <source>
        <dbReference type="EMBL" id="GMR35753.1"/>
    </source>
</evidence>
<protein>
    <submittedName>
        <fullName evidence="1">Uncharacterized protein</fullName>
    </submittedName>
</protein>
<proteinExistence type="predicted"/>
<gene>
    <name evidence="1" type="ORF">PMAYCL1PPCAC_05948</name>
</gene>
<name>A0AAN4Z7A9_9BILA</name>
<dbReference type="Proteomes" id="UP001328107">
    <property type="component" value="Unassembled WGS sequence"/>
</dbReference>
<evidence type="ECO:0000313" key="2">
    <source>
        <dbReference type="Proteomes" id="UP001328107"/>
    </source>
</evidence>
<comment type="caution">
    <text evidence="1">The sequence shown here is derived from an EMBL/GenBank/DDBJ whole genome shotgun (WGS) entry which is preliminary data.</text>
</comment>